<proteinExistence type="predicted"/>
<evidence type="ECO:0000259" key="1">
    <source>
        <dbReference type="Pfam" id="PF01610"/>
    </source>
</evidence>
<dbReference type="PANTHER" id="PTHR33498">
    <property type="entry name" value="TRANSPOSASE FOR INSERTION SEQUENCE ELEMENT IS1557"/>
    <property type="match status" value="1"/>
</dbReference>
<gene>
    <name evidence="2" type="ORF">ATL42_1669</name>
</gene>
<protein>
    <submittedName>
        <fullName evidence="2">Transposase</fullName>
    </submittedName>
</protein>
<comment type="caution">
    <text evidence="2">The sequence shown here is derived from an EMBL/GenBank/DDBJ whole genome shotgun (WGS) entry which is preliminary data.</text>
</comment>
<sequence>MTRPTALCCATPDSYCSRIDTLVDLDGVHVIAVARSGGQVTLTIETPRERQGCRRCGVVALSHGRRTRLLRDVPCSGSAVVLAWRQRTWACPDDACPAGTFTEELPSLASRRAVLTTRAVWWAIGQLRREHATIEGLSRQLGVTWNTLWRVVEPRLAELARDESRFDGVTTLGVDEHVWHHTPHRAALKGPTMLTGMVDLTRDQGGRTRARLLDLVPGRTGKVFGDWLTGRGEVFCTEVKIATLDPFRGYANTIDTHLAEAVPALDAFHVVKLAGQALDDVRRRVQQTTLGRRGHAKDPLYRIRNILHRGLEHLTPRQGERLDQCLADGDPDNEVQVAWQCYQQLRAAYQAKDTAEGKASAEKILDAFSTCPIPEIARLGRTLRRWKKEFLGYFTTNRANNGGTEAINGIIELHRRIARGYRNRDHYRLRMLLVAGGLLLPPQL</sequence>
<reference evidence="2 3" key="1">
    <citation type="submission" date="2017-10" db="EMBL/GenBank/DDBJ databases">
        <title>Sequencing the genomes of 1000 actinobacteria strains.</title>
        <authorList>
            <person name="Klenk H.-P."/>
        </authorList>
    </citation>
    <scope>NUCLEOTIDE SEQUENCE [LARGE SCALE GENOMIC DNA]</scope>
    <source>
        <strain evidence="2 3">DSM 18966</strain>
    </source>
</reference>
<evidence type="ECO:0000313" key="2">
    <source>
        <dbReference type="EMBL" id="PFG33779.1"/>
    </source>
</evidence>
<dbReference type="RefSeq" id="WP_245862315.1">
    <property type="nucleotide sequence ID" value="NZ_PDJG01000001.1"/>
</dbReference>
<organism evidence="2 3">
    <name type="scientific">Sanguibacter antarcticus</name>
    <dbReference type="NCBI Taxonomy" id="372484"/>
    <lineage>
        <taxon>Bacteria</taxon>
        <taxon>Bacillati</taxon>
        <taxon>Actinomycetota</taxon>
        <taxon>Actinomycetes</taxon>
        <taxon>Micrococcales</taxon>
        <taxon>Sanguibacteraceae</taxon>
        <taxon>Sanguibacter</taxon>
    </lineage>
</organism>
<dbReference type="PANTHER" id="PTHR33498:SF1">
    <property type="entry name" value="TRANSPOSASE FOR INSERTION SEQUENCE ELEMENT IS1557"/>
    <property type="match status" value="1"/>
</dbReference>
<name>A0A2A9E6E6_9MICO</name>
<feature type="domain" description="Transposase IS204/IS1001/IS1096/IS1165 DDE" evidence="1">
    <location>
        <begin position="172"/>
        <end position="431"/>
    </location>
</feature>
<dbReference type="InterPro" id="IPR047951">
    <property type="entry name" value="Transpos_ISL3"/>
</dbReference>
<dbReference type="AlphaFoldDB" id="A0A2A9E6E6"/>
<accession>A0A2A9E6E6</accession>
<dbReference type="EMBL" id="PDJG01000001">
    <property type="protein sequence ID" value="PFG33779.1"/>
    <property type="molecule type" value="Genomic_DNA"/>
</dbReference>
<dbReference type="Proteomes" id="UP000225548">
    <property type="component" value="Unassembled WGS sequence"/>
</dbReference>
<keyword evidence="3" id="KW-1185">Reference proteome</keyword>
<evidence type="ECO:0000313" key="3">
    <source>
        <dbReference type="Proteomes" id="UP000225548"/>
    </source>
</evidence>
<dbReference type="Pfam" id="PF01610">
    <property type="entry name" value="DDE_Tnp_ISL3"/>
    <property type="match status" value="1"/>
</dbReference>
<dbReference type="InterPro" id="IPR002560">
    <property type="entry name" value="Transposase_DDE"/>
</dbReference>
<dbReference type="NCBIfam" id="NF033550">
    <property type="entry name" value="transpos_ISL3"/>
    <property type="match status" value="1"/>
</dbReference>